<protein>
    <recommendedName>
        <fullName evidence="3">DUF5615 domain-containing protein</fullName>
    </recommendedName>
</protein>
<dbReference type="AlphaFoldDB" id="A0A2S2KQN0"/>
<dbReference type="EMBL" id="BGKI01000004">
    <property type="protein sequence ID" value="GBH33966.1"/>
    <property type="molecule type" value="Genomic_DNA"/>
</dbReference>
<accession>A0A2S2KQN0</accession>
<gene>
    <name evidence="1" type="ORF">NZNM25_07570</name>
</gene>
<organism evidence="1 2">
    <name type="scientific">Nitrosopumilus zosterae</name>
    <dbReference type="NCBI Taxonomy" id="718286"/>
    <lineage>
        <taxon>Archaea</taxon>
        <taxon>Nitrososphaerota</taxon>
        <taxon>Nitrososphaeria</taxon>
        <taxon>Nitrosopumilales</taxon>
        <taxon>Nitrosopumilaceae</taxon>
        <taxon>Nitrosopumilus</taxon>
    </lineage>
</organism>
<evidence type="ECO:0000313" key="1">
    <source>
        <dbReference type="EMBL" id="GBH33966.1"/>
    </source>
</evidence>
<name>A0A2S2KQN0_9ARCH</name>
<dbReference type="GeneID" id="76208919"/>
<keyword evidence="2" id="KW-1185">Reference proteome</keyword>
<sequence>MTRKVVIDEDIHGWSEENHDMLRPYKSIIKVGEDSESLKRGSSDEIVADYCNANGCDLFTSDVGFYAKCIKAGIKTIQITNCGFWEKGKKQIFLVKIIESLE</sequence>
<dbReference type="OrthoDB" id="12308at2157"/>
<proteinExistence type="predicted"/>
<evidence type="ECO:0000313" key="2">
    <source>
        <dbReference type="Proteomes" id="UP000245829"/>
    </source>
</evidence>
<reference evidence="1 2" key="1">
    <citation type="submission" date="2018-05" db="EMBL/GenBank/DDBJ databases">
        <title>genome sequencing of Nitrosopumilus sp. NM25.</title>
        <authorList>
            <person name="Mori K."/>
            <person name="Nakagawa T."/>
        </authorList>
    </citation>
    <scope>NUCLEOTIDE SEQUENCE [LARGE SCALE GENOMIC DNA]</scope>
    <source>
        <strain evidence="1 2">NM25</strain>
    </source>
</reference>
<comment type="caution">
    <text evidence="1">The sequence shown here is derived from an EMBL/GenBank/DDBJ whole genome shotgun (WGS) entry which is preliminary data.</text>
</comment>
<dbReference type="RefSeq" id="WP_109876617.1">
    <property type="nucleotide sequence ID" value="NZ_AP026695.1"/>
</dbReference>
<dbReference type="Proteomes" id="UP000245829">
    <property type="component" value="Unassembled WGS sequence"/>
</dbReference>
<evidence type="ECO:0008006" key="3">
    <source>
        <dbReference type="Google" id="ProtNLM"/>
    </source>
</evidence>